<dbReference type="InterPro" id="IPR003838">
    <property type="entry name" value="ABC3_permease_C"/>
</dbReference>
<evidence type="ECO:0000256" key="6">
    <source>
        <dbReference type="SAM" id="Phobius"/>
    </source>
</evidence>
<accession>A0A1E3A1I2</accession>
<dbReference type="PANTHER" id="PTHR46795:SF3">
    <property type="entry name" value="ABC TRANSPORTER PERMEASE"/>
    <property type="match status" value="1"/>
</dbReference>
<organism evidence="8 9">
    <name type="scientific">Eisenbergiella tayi</name>
    <dbReference type="NCBI Taxonomy" id="1432052"/>
    <lineage>
        <taxon>Bacteria</taxon>
        <taxon>Bacillati</taxon>
        <taxon>Bacillota</taxon>
        <taxon>Clostridia</taxon>
        <taxon>Lachnospirales</taxon>
        <taxon>Lachnospiraceae</taxon>
        <taxon>Eisenbergiella</taxon>
    </lineage>
</organism>
<dbReference type="Proteomes" id="UP000094067">
    <property type="component" value="Unassembled WGS sequence"/>
</dbReference>
<evidence type="ECO:0000259" key="7">
    <source>
        <dbReference type="Pfam" id="PF02687"/>
    </source>
</evidence>
<comment type="caution">
    <text evidence="8">The sequence shown here is derived from an EMBL/GenBank/DDBJ whole genome shotgun (WGS) entry which is preliminary data.</text>
</comment>
<evidence type="ECO:0000256" key="5">
    <source>
        <dbReference type="ARBA" id="ARBA00023136"/>
    </source>
</evidence>
<sequence>MLKKLILRNAKRQLGDYVLYCITIACAVACMYAYNALLFSDKVRQLPELEVLPYMIIAVTLLTILVMGWLVSYMTGYMLKRRSRELSLYMVSGLSARTIAGLFLYENLIIAGTAFIAGLPAGILLSWLVESAVLKMFGMTFTLGFSVSFKTAGLTLLYFAAMYLSALHKSKKMIYKIRLYDLLYYDRQTESSHPCRKPFFTGIFLLSLLLFTAGYALIVIRPIGRGFDLLTGLVFLVIGLFAFFFSVPSFLSERLEKRKGWTYRKNRLTVFRGFTSKIRSMSVVLGTLSVLFTLSITFLGIASAAGHFADQSIGLNVFDILILHEGEMTDFSSYEERISERFPVKSAHVYGIYTGRSREFYTVWENEVEERKKVRMTPRAEFQYDNYMKQSDYLYLRHMLGYEEPELDKNSCYVHCIPQLADEFEDYMEKAGKLEINGQSLMMGKIFSEYFSQNDTYGNGLDYILVIPDETAEGMELLYSLYAVITEVPLNGMELRQLTEGERLVLLDRGVGKSVETENGVAVTSLIYTDKDYLSGKWVQKDSLSQIYVILICLVYLSVILEIAGTAILATQALSDGDKKKRQNRILGQLGMNEKMINRLNNRQLLLLFLLPVPPALIISGWLIYDGARRIVFDAPGMPVFSGEFWIWQAMGTALGFFVLVYGIYYAAVRIRGWE</sequence>
<keyword evidence="4 6" id="KW-1133">Transmembrane helix</keyword>
<name>A0A1E3A1I2_9FIRM</name>
<dbReference type="PATRIC" id="fig|1432052.4.peg.6715"/>
<evidence type="ECO:0000313" key="9">
    <source>
        <dbReference type="Proteomes" id="UP000094067"/>
    </source>
</evidence>
<feature type="transmembrane region" description="Helical" evidence="6">
    <location>
        <begin position="141"/>
        <end position="166"/>
    </location>
</feature>
<dbReference type="RefSeq" id="WP_069155282.1">
    <property type="nucleotide sequence ID" value="NZ_MCGH01000005.1"/>
</dbReference>
<evidence type="ECO:0000256" key="1">
    <source>
        <dbReference type="ARBA" id="ARBA00004651"/>
    </source>
</evidence>
<gene>
    <name evidence="8" type="primary">bceB_6</name>
    <name evidence="8" type="ORF">BEI61_06065</name>
</gene>
<feature type="transmembrane region" description="Helical" evidence="6">
    <location>
        <begin position="199"/>
        <end position="223"/>
    </location>
</feature>
<dbReference type="PANTHER" id="PTHR46795">
    <property type="entry name" value="ABC TRANSPORTER PERMEASE-RELATED-RELATED"/>
    <property type="match status" value="1"/>
</dbReference>
<evidence type="ECO:0000313" key="8">
    <source>
        <dbReference type="EMBL" id="ODM02066.1"/>
    </source>
</evidence>
<evidence type="ECO:0000256" key="2">
    <source>
        <dbReference type="ARBA" id="ARBA00022475"/>
    </source>
</evidence>
<dbReference type="InterPro" id="IPR052536">
    <property type="entry name" value="ABC-4_Integral_Memb_Prot"/>
</dbReference>
<dbReference type="GO" id="GO:0005886">
    <property type="term" value="C:plasma membrane"/>
    <property type="evidence" value="ECO:0007669"/>
    <property type="project" value="UniProtKB-SubCell"/>
</dbReference>
<proteinExistence type="predicted"/>
<keyword evidence="3 6" id="KW-0812">Transmembrane</keyword>
<evidence type="ECO:0000256" key="4">
    <source>
        <dbReference type="ARBA" id="ARBA00022989"/>
    </source>
</evidence>
<keyword evidence="5 6" id="KW-0472">Membrane</keyword>
<protein>
    <submittedName>
        <fullName evidence="8">Bacitracin export permease protein BceB</fullName>
    </submittedName>
</protein>
<feature type="transmembrane region" description="Helical" evidence="6">
    <location>
        <begin position="229"/>
        <end position="251"/>
    </location>
</feature>
<feature type="transmembrane region" description="Helical" evidence="6">
    <location>
        <begin position="54"/>
        <end position="79"/>
    </location>
</feature>
<reference evidence="8 9" key="1">
    <citation type="submission" date="2016-07" db="EMBL/GenBank/DDBJ databases">
        <title>Characterization of isolates of Eisenbergiella tayi derived from blood cultures, using whole genome sequencing.</title>
        <authorList>
            <person name="Burdz T."/>
            <person name="Wiebe D."/>
            <person name="Huynh C."/>
            <person name="Bernard K."/>
        </authorList>
    </citation>
    <scope>NUCLEOTIDE SEQUENCE [LARGE SCALE GENOMIC DNA]</scope>
    <source>
        <strain evidence="8 9">NML 110608</strain>
    </source>
</reference>
<comment type="subcellular location">
    <subcellularLocation>
        <location evidence="1">Cell membrane</location>
        <topology evidence="1">Multi-pass membrane protein</topology>
    </subcellularLocation>
</comment>
<feature type="domain" description="ABC3 transporter permease C-terminal" evidence="7">
    <location>
        <begin position="58"/>
        <end position="165"/>
    </location>
</feature>
<keyword evidence="2" id="KW-1003">Cell membrane</keyword>
<feature type="transmembrane region" description="Helical" evidence="6">
    <location>
        <begin position="14"/>
        <end position="34"/>
    </location>
</feature>
<dbReference type="EMBL" id="MCGH01000005">
    <property type="protein sequence ID" value="ODM02066.1"/>
    <property type="molecule type" value="Genomic_DNA"/>
</dbReference>
<feature type="transmembrane region" description="Helical" evidence="6">
    <location>
        <begin position="100"/>
        <end position="129"/>
    </location>
</feature>
<feature type="transmembrane region" description="Helical" evidence="6">
    <location>
        <begin position="645"/>
        <end position="668"/>
    </location>
</feature>
<evidence type="ECO:0000256" key="3">
    <source>
        <dbReference type="ARBA" id="ARBA00022692"/>
    </source>
</evidence>
<feature type="transmembrane region" description="Helical" evidence="6">
    <location>
        <begin position="282"/>
        <end position="302"/>
    </location>
</feature>
<feature type="transmembrane region" description="Helical" evidence="6">
    <location>
        <begin position="547"/>
        <end position="575"/>
    </location>
</feature>
<dbReference type="Pfam" id="PF02687">
    <property type="entry name" value="FtsX"/>
    <property type="match status" value="1"/>
</dbReference>
<dbReference type="AlphaFoldDB" id="A0A1E3A1I2"/>
<feature type="transmembrane region" description="Helical" evidence="6">
    <location>
        <begin position="605"/>
        <end position="625"/>
    </location>
</feature>